<organism evidence="1 2">
    <name type="scientific">Funneliformis mosseae</name>
    <name type="common">Endomycorrhizal fungus</name>
    <name type="synonym">Glomus mosseae</name>
    <dbReference type="NCBI Taxonomy" id="27381"/>
    <lineage>
        <taxon>Eukaryota</taxon>
        <taxon>Fungi</taxon>
        <taxon>Fungi incertae sedis</taxon>
        <taxon>Mucoromycota</taxon>
        <taxon>Glomeromycotina</taxon>
        <taxon>Glomeromycetes</taxon>
        <taxon>Glomerales</taxon>
        <taxon>Glomeraceae</taxon>
        <taxon>Funneliformis</taxon>
    </lineage>
</organism>
<keyword evidence="2" id="KW-1185">Reference proteome</keyword>
<name>A0A9N9IU75_FUNMO</name>
<protein>
    <submittedName>
        <fullName evidence="1">9869_t:CDS:1</fullName>
    </submittedName>
</protein>
<comment type="caution">
    <text evidence="1">The sequence shown here is derived from an EMBL/GenBank/DDBJ whole genome shotgun (WGS) entry which is preliminary data.</text>
</comment>
<accession>A0A9N9IU75</accession>
<proteinExistence type="predicted"/>
<feature type="non-terminal residue" evidence="1">
    <location>
        <position position="46"/>
    </location>
</feature>
<sequence length="46" mass="5196">TDQVSRVAVDWSFSVLNVIAANKVRMMLIAPLGVIFHQNFWAAIYC</sequence>
<evidence type="ECO:0000313" key="2">
    <source>
        <dbReference type="Proteomes" id="UP000789375"/>
    </source>
</evidence>
<dbReference type="Proteomes" id="UP000789375">
    <property type="component" value="Unassembled WGS sequence"/>
</dbReference>
<reference evidence="1" key="1">
    <citation type="submission" date="2021-06" db="EMBL/GenBank/DDBJ databases">
        <authorList>
            <person name="Kallberg Y."/>
            <person name="Tangrot J."/>
            <person name="Rosling A."/>
        </authorList>
    </citation>
    <scope>NUCLEOTIDE SEQUENCE</scope>
    <source>
        <strain evidence="1">87-6 pot B 2015</strain>
    </source>
</reference>
<dbReference type="AlphaFoldDB" id="A0A9N9IU75"/>
<gene>
    <name evidence="1" type="ORF">FMOSSE_LOCUS16438</name>
</gene>
<dbReference type="EMBL" id="CAJVPP010023293">
    <property type="protein sequence ID" value="CAG8746972.1"/>
    <property type="molecule type" value="Genomic_DNA"/>
</dbReference>
<evidence type="ECO:0000313" key="1">
    <source>
        <dbReference type="EMBL" id="CAG8746972.1"/>
    </source>
</evidence>
<feature type="non-terminal residue" evidence="1">
    <location>
        <position position="1"/>
    </location>
</feature>